<reference evidence="1" key="1">
    <citation type="submission" date="2021-01" db="EMBL/GenBank/DDBJ databases">
        <authorList>
            <consortium name="Genoscope - CEA"/>
            <person name="William W."/>
        </authorList>
    </citation>
    <scope>NUCLEOTIDE SEQUENCE</scope>
</reference>
<protein>
    <submittedName>
        <fullName evidence="1">Uncharacterized protein</fullName>
    </submittedName>
</protein>
<organism evidence="1 2">
    <name type="scientific">Paramecium primaurelia</name>
    <dbReference type="NCBI Taxonomy" id="5886"/>
    <lineage>
        <taxon>Eukaryota</taxon>
        <taxon>Sar</taxon>
        <taxon>Alveolata</taxon>
        <taxon>Ciliophora</taxon>
        <taxon>Intramacronucleata</taxon>
        <taxon>Oligohymenophorea</taxon>
        <taxon>Peniculida</taxon>
        <taxon>Parameciidae</taxon>
        <taxon>Paramecium</taxon>
    </lineage>
</organism>
<keyword evidence="2" id="KW-1185">Reference proteome</keyword>
<sequence length="140" mass="16899">MKNQKNFYQGAKIKLFLFGQGLKNLRIGELIKSSEEIMECQIARHKQWCKLFFSWLRKSLKIMIQRQRMEVLIQQFRKQNKYFQVFALVALKIYQFIVVNEFRYKILIQQDVQRINDSILNGHQNQVMPNKFVQSVIILN</sequence>
<accession>A0A8S1NPE4</accession>
<comment type="caution">
    <text evidence="1">The sequence shown here is derived from an EMBL/GenBank/DDBJ whole genome shotgun (WGS) entry which is preliminary data.</text>
</comment>
<dbReference type="Proteomes" id="UP000688137">
    <property type="component" value="Unassembled WGS sequence"/>
</dbReference>
<gene>
    <name evidence="1" type="ORF">PPRIM_AZ9-3.1.T0900010</name>
</gene>
<evidence type="ECO:0000313" key="1">
    <source>
        <dbReference type="EMBL" id="CAD8092141.1"/>
    </source>
</evidence>
<dbReference type="EMBL" id="CAJJDM010000093">
    <property type="protein sequence ID" value="CAD8092141.1"/>
    <property type="molecule type" value="Genomic_DNA"/>
</dbReference>
<evidence type="ECO:0000313" key="2">
    <source>
        <dbReference type="Proteomes" id="UP000688137"/>
    </source>
</evidence>
<name>A0A8S1NPE4_PARPR</name>
<dbReference type="AlphaFoldDB" id="A0A8S1NPE4"/>
<proteinExistence type="predicted"/>